<dbReference type="InterPro" id="IPR008283">
    <property type="entry name" value="Peptidase_M17_N"/>
</dbReference>
<comment type="caution">
    <text evidence="11">The sequence shown here is derived from an EMBL/GenBank/DDBJ whole genome shotgun (WGS) entry which is preliminary data.</text>
</comment>
<dbReference type="InterPro" id="IPR043472">
    <property type="entry name" value="Macro_dom-like"/>
</dbReference>
<evidence type="ECO:0000259" key="10">
    <source>
        <dbReference type="PROSITE" id="PS00631"/>
    </source>
</evidence>
<feature type="binding site" evidence="8">
    <location>
        <position position="357"/>
    </location>
    <ligand>
        <name>Mn(2+)</name>
        <dbReference type="ChEBI" id="CHEBI:29035"/>
        <label>1</label>
    </ligand>
</feature>
<evidence type="ECO:0000256" key="5">
    <source>
        <dbReference type="ARBA" id="ARBA00022670"/>
    </source>
</evidence>
<keyword evidence="8" id="KW-0963">Cytoplasm</keyword>
<sequence>MLDIAFAKPSLPTGGAVAILLAEEDLGGGAWHDWDQALNGILSRGIAAAEFKARRSQATTLFAPGNGLNRIVLVGLGKRAELDAPAIEAAGGTAVAALAAEGTAALDARAVGGWAGLAGSNGTAGAAPGGNGAASAALGATLRMYRFDRYRTTEKAEDKPRLTALKVLCDDPAAAKAAWATGRAVAQGVFTTRDLVSEPPNVLYPEEFADRLSKLEKLGLDVEVLGPKDMRKLGFGALLGVAQGSAREPRAVILRWNGTGAKKPAKPLCFVGKGVTFDTGGISIKPAGGMEDMKWDMAGAGTVAGLMATLAGRKARVDAIGIVGLVENMPSGTAQRPGDVVTTASGQTVEVINTDAEGRLVLADIMWYAKKRFDPAFMIDLATLTGAIIVALGNEHAGLFSNDNGLAERILAAGKATGELAWRMPLGEAYDKQIRSDIADMKNVGGRPGGSITAAQFIQRFVDGCPWAHLDIAGTAWSGKDQPTTPKGATAWGVRLLDRLVAEHYEDMPLPAAEPAEDTQAAVAGGAASAALLSEGEPAPVPATPEPAATTPDALSAAPEPVPEAPSDAAPARSSRGRGGSRRPRKG</sequence>
<evidence type="ECO:0000256" key="1">
    <source>
        <dbReference type="ARBA" id="ARBA00000135"/>
    </source>
</evidence>
<evidence type="ECO:0000256" key="9">
    <source>
        <dbReference type="SAM" id="MobiDB-lite"/>
    </source>
</evidence>
<dbReference type="GO" id="GO:0005737">
    <property type="term" value="C:cytoplasm"/>
    <property type="evidence" value="ECO:0007669"/>
    <property type="project" value="UniProtKB-SubCell"/>
</dbReference>
<dbReference type="InterPro" id="IPR023042">
    <property type="entry name" value="Peptidase_M17_leu_NH2_pept"/>
</dbReference>
<evidence type="ECO:0000256" key="4">
    <source>
        <dbReference type="ARBA" id="ARBA00022438"/>
    </source>
</evidence>
<keyword evidence="6 8" id="KW-0378">Hydrolase</keyword>
<feature type="binding site" evidence="8">
    <location>
        <position position="296"/>
    </location>
    <ligand>
        <name>Mn(2+)</name>
        <dbReference type="ChEBI" id="CHEBI:29035"/>
        <label>2</label>
    </ligand>
</feature>
<dbReference type="InterPro" id="IPR011356">
    <property type="entry name" value="Leucine_aapep/pepB"/>
</dbReference>
<evidence type="ECO:0000256" key="6">
    <source>
        <dbReference type="ARBA" id="ARBA00022801"/>
    </source>
</evidence>
<comment type="similarity">
    <text evidence="3 8">Belongs to the peptidase M17 family.</text>
</comment>
<dbReference type="Pfam" id="PF02789">
    <property type="entry name" value="Peptidase_M17_N"/>
    <property type="match status" value="1"/>
</dbReference>
<dbReference type="NCBIfam" id="NF002074">
    <property type="entry name" value="PRK00913.1-4"/>
    <property type="match status" value="1"/>
</dbReference>
<dbReference type="InterPro" id="IPR000819">
    <property type="entry name" value="Peptidase_M17_C"/>
</dbReference>
<dbReference type="EMBL" id="LLWF02000001">
    <property type="protein sequence ID" value="ONH85064.1"/>
    <property type="molecule type" value="Genomic_DNA"/>
</dbReference>
<feature type="active site" evidence="8">
    <location>
        <position position="359"/>
    </location>
</feature>
<feature type="binding site" evidence="8">
    <location>
        <position position="278"/>
    </location>
    <ligand>
        <name>Mn(2+)</name>
        <dbReference type="ChEBI" id="CHEBI:29035"/>
        <label>1</label>
    </ligand>
</feature>
<comment type="cofactor">
    <cofactor evidence="8">
        <name>Mn(2+)</name>
        <dbReference type="ChEBI" id="CHEBI:29035"/>
    </cofactor>
    <text evidence="8">Binds 2 manganese ions per subunit.</text>
</comment>
<feature type="binding site" evidence="8">
    <location>
        <position position="278"/>
    </location>
    <ligand>
        <name>Mn(2+)</name>
        <dbReference type="ChEBI" id="CHEBI:29035"/>
        <label>2</label>
    </ligand>
</feature>
<feature type="domain" description="Cytosol aminopeptidase" evidence="10">
    <location>
        <begin position="353"/>
        <end position="360"/>
    </location>
</feature>
<dbReference type="HAMAP" id="MF_00181">
    <property type="entry name" value="Cytosol_peptidase_M17"/>
    <property type="match status" value="1"/>
</dbReference>
<comment type="subcellular location">
    <subcellularLocation>
        <location evidence="8">Cytoplasm</location>
    </subcellularLocation>
</comment>
<keyword evidence="7 8" id="KW-0464">Manganese</keyword>
<dbReference type="GO" id="GO:0006508">
    <property type="term" value="P:proteolysis"/>
    <property type="evidence" value="ECO:0007669"/>
    <property type="project" value="UniProtKB-KW"/>
</dbReference>
<feature type="binding site" evidence="8">
    <location>
        <position position="355"/>
    </location>
    <ligand>
        <name>Mn(2+)</name>
        <dbReference type="ChEBI" id="CHEBI:29035"/>
        <label>1</label>
    </ligand>
</feature>
<feature type="binding site" evidence="8">
    <location>
        <position position="273"/>
    </location>
    <ligand>
        <name>Mn(2+)</name>
        <dbReference type="ChEBI" id="CHEBI:29035"/>
        <label>2</label>
    </ligand>
</feature>
<dbReference type="NCBIfam" id="NF002075">
    <property type="entry name" value="PRK00913.2-2"/>
    <property type="match status" value="1"/>
</dbReference>
<dbReference type="Gene3D" id="3.40.630.10">
    <property type="entry name" value="Zn peptidases"/>
    <property type="match status" value="1"/>
</dbReference>
<comment type="catalytic activity">
    <reaction evidence="2 8">
        <text>Release of an N-terminal amino acid, preferentially leucine, but not glutamic or aspartic acids.</text>
        <dbReference type="EC" id="3.4.11.10"/>
    </reaction>
</comment>
<keyword evidence="8" id="KW-0479">Metal-binding</keyword>
<dbReference type="EC" id="3.4.11.1" evidence="8"/>
<dbReference type="NCBIfam" id="NF002073">
    <property type="entry name" value="PRK00913.1-2"/>
    <property type="match status" value="1"/>
</dbReference>
<feature type="compositionally biased region" description="Low complexity" evidence="9">
    <location>
        <begin position="546"/>
        <end position="574"/>
    </location>
</feature>
<dbReference type="EC" id="3.4.11.10" evidence="8"/>
<keyword evidence="4 8" id="KW-0031">Aminopeptidase</keyword>
<dbReference type="OrthoDB" id="9809354at2"/>
<evidence type="ECO:0000313" key="11">
    <source>
        <dbReference type="EMBL" id="ONH85064.1"/>
    </source>
</evidence>
<evidence type="ECO:0000256" key="2">
    <source>
        <dbReference type="ARBA" id="ARBA00000967"/>
    </source>
</evidence>
<dbReference type="PROSITE" id="PS00631">
    <property type="entry name" value="CYTOSOL_AP"/>
    <property type="match status" value="1"/>
</dbReference>
<dbReference type="Proteomes" id="UP000054844">
    <property type="component" value="Unassembled WGS sequence"/>
</dbReference>
<feature type="compositionally biased region" description="Basic residues" evidence="9">
    <location>
        <begin position="575"/>
        <end position="587"/>
    </location>
</feature>
<organism evidence="11 12">
    <name type="scientific">Roseomonas mucosa</name>
    <dbReference type="NCBI Taxonomy" id="207340"/>
    <lineage>
        <taxon>Bacteria</taxon>
        <taxon>Pseudomonadati</taxon>
        <taxon>Pseudomonadota</taxon>
        <taxon>Alphaproteobacteria</taxon>
        <taxon>Acetobacterales</taxon>
        <taxon>Roseomonadaceae</taxon>
        <taxon>Roseomonas</taxon>
    </lineage>
</organism>
<dbReference type="STRING" id="207340.APZ41_000290"/>
<dbReference type="SUPFAM" id="SSF53187">
    <property type="entry name" value="Zn-dependent exopeptidases"/>
    <property type="match status" value="1"/>
</dbReference>
<protein>
    <recommendedName>
        <fullName evidence="8">Probable cytosol aminopeptidase</fullName>
        <ecNumber evidence="8">3.4.11.1</ecNumber>
    </recommendedName>
    <alternativeName>
        <fullName evidence="8">Leucine aminopeptidase</fullName>
        <shortName evidence="8">LAP</shortName>
        <ecNumber evidence="8">3.4.11.10</ecNumber>
    </alternativeName>
    <alternativeName>
        <fullName evidence="8">Leucyl aminopeptidase</fullName>
    </alternativeName>
</protein>
<reference evidence="11" key="1">
    <citation type="submission" date="2016-12" db="EMBL/GenBank/DDBJ databases">
        <title>Draft genome sequence of Roseomonas mucosa strain AU37, isolated from a peripheral intravenous catheter.</title>
        <authorList>
            <person name="Choudhury M.A."/>
            <person name="Sidjabat H.E."/>
            <person name="Wailan A.M."/>
            <person name="Zhang L."/>
            <person name="Marsh N.M."/>
            <person name="Rickard C.M."/>
            <person name="Davies M."/>
            <person name="Mcmillan D.J."/>
        </authorList>
    </citation>
    <scope>NUCLEOTIDE SEQUENCE [LARGE SCALE GENOMIC DNA]</scope>
    <source>
        <strain evidence="11">AU37</strain>
    </source>
</reference>
<dbReference type="GO" id="GO:0030145">
    <property type="term" value="F:manganese ion binding"/>
    <property type="evidence" value="ECO:0007669"/>
    <property type="project" value="UniProtKB-UniRule"/>
</dbReference>
<dbReference type="CDD" id="cd00433">
    <property type="entry name" value="Peptidase_M17"/>
    <property type="match status" value="1"/>
</dbReference>
<dbReference type="RefSeq" id="WP_058389482.1">
    <property type="nucleotide sequence ID" value="NZ_JBJDPP010000001.1"/>
</dbReference>
<dbReference type="PANTHER" id="PTHR11963">
    <property type="entry name" value="LEUCINE AMINOPEPTIDASE-RELATED"/>
    <property type="match status" value="1"/>
</dbReference>
<feature type="compositionally biased region" description="Low complexity" evidence="9">
    <location>
        <begin position="521"/>
        <end position="538"/>
    </location>
</feature>
<evidence type="ECO:0000256" key="8">
    <source>
        <dbReference type="HAMAP-Rule" id="MF_00181"/>
    </source>
</evidence>
<dbReference type="GO" id="GO:0070006">
    <property type="term" value="F:metalloaminopeptidase activity"/>
    <property type="evidence" value="ECO:0007669"/>
    <property type="project" value="InterPro"/>
</dbReference>
<accession>A0A1S8DBF3</accession>
<evidence type="ECO:0000256" key="3">
    <source>
        <dbReference type="ARBA" id="ARBA00009528"/>
    </source>
</evidence>
<keyword evidence="12" id="KW-1185">Reference proteome</keyword>
<dbReference type="NCBIfam" id="NF002077">
    <property type="entry name" value="PRK00913.2-4"/>
    <property type="match status" value="1"/>
</dbReference>
<dbReference type="SUPFAM" id="SSF52949">
    <property type="entry name" value="Macro domain-like"/>
    <property type="match status" value="1"/>
</dbReference>
<dbReference type="Gene3D" id="3.40.220.10">
    <property type="entry name" value="Leucine Aminopeptidase, subunit E, domain 1"/>
    <property type="match status" value="1"/>
</dbReference>
<feature type="region of interest" description="Disordered" evidence="9">
    <location>
        <begin position="515"/>
        <end position="587"/>
    </location>
</feature>
<dbReference type="PANTHER" id="PTHR11963:SF23">
    <property type="entry name" value="CYTOSOL AMINOPEPTIDASE"/>
    <property type="match status" value="1"/>
</dbReference>
<feature type="active site" evidence="8">
    <location>
        <position position="285"/>
    </location>
</feature>
<evidence type="ECO:0000256" key="7">
    <source>
        <dbReference type="ARBA" id="ARBA00023211"/>
    </source>
</evidence>
<name>A0A1S8DBF3_9PROT</name>
<dbReference type="AlphaFoldDB" id="A0A1S8DBF3"/>
<comment type="catalytic activity">
    <reaction evidence="1 8">
        <text>Release of an N-terminal amino acid, Xaa-|-Yaa-, in which Xaa is preferably Leu, but may be other amino acids including Pro although not Arg or Lys, and Yaa may be Pro. Amino acid amides and methyl esters are also readily hydrolyzed, but rates on arylamides are exceedingly low.</text>
        <dbReference type="EC" id="3.4.11.1"/>
    </reaction>
</comment>
<gene>
    <name evidence="8" type="primary">pepA</name>
    <name evidence="11" type="ORF">APZ41_000290</name>
</gene>
<dbReference type="Pfam" id="PF00883">
    <property type="entry name" value="Peptidase_M17"/>
    <property type="match status" value="1"/>
</dbReference>
<keyword evidence="5 8" id="KW-0645">Protease</keyword>
<evidence type="ECO:0000313" key="12">
    <source>
        <dbReference type="Proteomes" id="UP000054844"/>
    </source>
</evidence>
<dbReference type="PRINTS" id="PR00481">
    <property type="entry name" value="LAMNOPPTDASE"/>
</dbReference>
<proteinExistence type="inferred from homology"/>
<feature type="binding site" evidence="8">
    <location>
        <position position="357"/>
    </location>
    <ligand>
        <name>Mn(2+)</name>
        <dbReference type="ChEBI" id="CHEBI:29035"/>
        <label>2</label>
    </ligand>
</feature>
<comment type="function">
    <text evidence="8">Presumably involved in the processing and regular turnover of intracellular proteins. Catalyzes the removal of unsubstituted N-terminal amino acids from various peptides.</text>
</comment>